<keyword evidence="4" id="KW-1185">Reference proteome</keyword>
<proteinExistence type="predicted"/>
<dbReference type="Proteomes" id="UP000065220">
    <property type="component" value="Chromosome"/>
</dbReference>
<dbReference type="Gene3D" id="3.30.70.360">
    <property type="match status" value="1"/>
</dbReference>
<feature type="domain" description="Peptidase M20 dimerisation" evidence="2">
    <location>
        <begin position="181"/>
        <end position="277"/>
    </location>
</feature>
<feature type="binding site" evidence="1">
    <location>
        <position position="362"/>
    </location>
    <ligand>
        <name>Mn(2+)</name>
        <dbReference type="ChEBI" id="CHEBI:29035"/>
        <label>2</label>
    </ligand>
</feature>
<dbReference type="KEGG" id="ard:AXF14_00640"/>
<keyword evidence="1" id="KW-0479">Metal-binding</keyword>
<dbReference type="GO" id="GO:0046872">
    <property type="term" value="F:metal ion binding"/>
    <property type="evidence" value="ECO:0007669"/>
    <property type="project" value="UniProtKB-KW"/>
</dbReference>
<dbReference type="SUPFAM" id="SSF53187">
    <property type="entry name" value="Zn-dependent exopeptidases"/>
    <property type="match status" value="1"/>
</dbReference>
<feature type="binding site" evidence="1">
    <location>
        <position position="98"/>
    </location>
    <ligand>
        <name>Mn(2+)</name>
        <dbReference type="ChEBI" id="CHEBI:29035"/>
        <label>2</label>
    </ligand>
</feature>
<keyword evidence="1" id="KW-0464">Manganese</keyword>
<keyword evidence="3" id="KW-0378">Hydrolase</keyword>
<gene>
    <name evidence="3" type="ORF">AXF14_00640</name>
</gene>
<dbReference type="STRING" id="111015.AXF14_00640"/>
<dbReference type="InterPro" id="IPR017439">
    <property type="entry name" value="Amidohydrolase"/>
</dbReference>
<dbReference type="InterPro" id="IPR011650">
    <property type="entry name" value="Peptidase_M20_dimer"/>
</dbReference>
<dbReference type="PANTHER" id="PTHR11014">
    <property type="entry name" value="PEPTIDASE M20 FAMILY MEMBER"/>
    <property type="match status" value="1"/>
</dbReference>
<sequence length="395" mass="40755">MRPDLEDLYRDLHAHPELSFQEERTAALAEEHLAALGYETHRVGGGVVGLLRRGDGPTVLLRADMDALPVREDTGLPYASTATATTADGETVPVMHACGHDVHVTALLGAARLLAEVPTWHGTLELVLQPAEELGAGARAMLDDGLAGHLPAPDVALAQHVLGVTPAGTVVLRPGPVLSTAAALRVTVHGVGTHGSMPHLGVDPVVTAAAIVLRLQGLVSRETAPGEFAVVTVGAIHTGTTANTVPESVELLVSVRAYSGRVRERLLAGIRRVVTAEREAAGCPVPPDLELTTSFPLTTNDAAATDRAAAALIDALGADKVGTLEPQTASEDFSLIPTALGAPYVYWGLGGFTDPEAVRPNHSPQFAPAIEPTLVTGTTALAATALAWLAAPADG</sequence>
<dbReference type="OrthoDB" id="9777385at2"/>
<organism evidence="3 4">
    <name type="scientific">Actinomyces radicidentis</name>
    <dbReference type="NCBI Taxonomy" id="111015"/>
    <lineage>
        <taxon>Bacteria</taxon>
        <taxon>Bacillati</taxon>
        <taxon>Actinomycetota</taxon>
        <taxon>Actinomycetes</taxon>
        <taxon>Actinomycetales</taxon>
        <taxon>Actinomycetaceae</taxon>
        <taxon>Actinomyces</taxon>
    </lineage>
</organism>
<dbReference type="PIRSF" id="PIRSF005962">
    <property type="entry name" value="Pept_M20D_amidohydro"/>
    <property type="match status" value="1"/>
</dbReference>
<dbReference type="SUPFAM" id="SSF55031">
    <property type="entry name" value="Bacterial exopeptidase dimerisation domain"/>
    <property type="match status" value="1"/>
</dbReference>
<dbReference type="AlphaFoldDB" id="A0A120KLI1"/>
<evidence type="ECO:0000313" key="3">
    <source>
        <dbReference type="EMBL" id="AMD88325.1"/>
    </source>
</evidence>
<reference evidence="4" key="1">
    <citation type="submission" date="2016-02" db="EMBL/GenBank/DDBJ databases">
        <authorList>
            <person name="Holder M.E."/>
            <person name="Ajami N.J."/>
            <person name="Petrosino J.F."/>
        </authorList>
    </citation>
    <scope>NUCLEOTIDE SEQUENCE [LARGE SCALE GENOMIC DNA]</scope>
    <source>
        <strain evidence="4">CCUG 36733</strain>
    </source>
</reference>
<feature type="binding site" evidence="1">
    <location>
        <position position="160"/>
    </location>
    <ligand>
        <name>Mn(2+)</name>
        <dbReference type="ChEBI" id="CHEBI:29035"/>
        <label>2</label>
    </ligand>
</feature>
<dbReference type="InterPro" id="IPR002933">
    <property type="entry name" value="Peptidase_M20"/>
</dbReference>
<accession>A0A120KLI1</accession>
<dbReference type="Pfam" id="PF07687">
    <property type="entry name" value="M20_dimer"/>
    <property type="match status" value="1"/>
</dbReference>
<protein>
    <submittedName>
        <fullName evidence="3">Amidohydrolase</fullName>
    </submittedName>
</protein>
<comment type="cofactor">
    <cofactor evidence="1">
        <name>Mn(2+)</name>
        <dbReference type="ChEBI" id="CHEBI:29035"/>
    </cofactor>
    <text evidence="1">The Mn(2+) ion enhances activity.</text>
</comment>
<dbReference type="PANTHER" id="PTHR11014:SF63">
    <property type="entry name" value="METALLOPEPTIDASE, PUTATIVE (AFU_ORTHOLOGUE AFUA_6G09600)-RELATED"/>
    <property type="match status" value="1"/>
</dbReference>
<evidence type="ECO:0000256" key="1">
    <source>
        <dbReference type="PIRSR" id="PIRSR005962-1"/>
    </source>
</evidence>
<dbReference type="GO" id="GO:0016787">
    <property type="term" value="F:hydrolase activity"/>
    <property type="evidence" value="ECO:0007669"/>
    <property type="project" value="UniProtKB-KW"/>
</dbReference>
<name>A0A120KLI1_ACTRD</name>
<dbReference type="Pfam" id="PF01546">
    <property type="entry name" value="Peptidase_M20"/>
    <property type="match status" value="1"/>
</dbReference>
<feature type="binding site" evidence="1">
    <location>
        <position position="133"/>
    </location>
    <ligand>
        <name>Mn(2+)</name>
        <dbReference type="ChEBI" id="CHEBI:29035"/>
        <label>2</label>
    </ligand>
</feature>
<feature type="binding site" evidence="1">
    <location>
        <position position="100"/>
    </location>
    <ligand>
        <name>Mn(2+)</name>
        <dbReference type="ChEBI" id="CHEBI:29035"/>
        <label>2</label>
    </ligand>
</feature>
<dbReference type="InterPro" id="IPR036264">
    <property type="entry name" value="Bact_exopeptidase_dim_dom"/>
</dbReference>
<dbReference type="NCBIfam" id="TIGR01891">
    <property type="entry name" value="amidohydrolases"/>
    <property type="match status" value="1"/>
</dbReference>
<evidence type="ECO:0000259" key="2">
    <source>
        <dbReference type="Pfam" id="PF07687"/>
    </source>
</evidence>
<dbReference type="EMBL" id="CP014228">
    <property type="protein sequence ID" value="AMD88325.1"/>
    <property type="molecule type" value="Genomic_DNA"/>
</dbReference>
<dbReference type="Gene3D" id="3.40.630.10">
    <property type="entry name" value="Zn peptidases"/>
    <property type="match status" value="1"/>
</dbReference>
<evidence type="ECO:0000313" key="4">
    <source>
        <dbReference type="Proteomes" id="UP000065220"/>
    </source>
</evidence>